<dbReference type="SUPFAM" id="SSF48498">
    <property type="entry name" value="Tetracyclin repressor-like, C-terminal domain"/>
    <property type="match status" value="1"/>
</dbReference>
<keyword evidence="2 4" id="KW-0238">DNA-binding</keyword>
<protein>
    <submittedName>
        <fullName evidence="6">TetR/AcrR family transcriptional regulator</fullName>
    </submittedName>
</protein>
<dbReference type="PROSITE" id="PS50977">
    <property type="entry name" value="HTH_TETR_2"/>
    <property type="match status" value="1"/>
</dbReference>
<dbReference type="EMBL" id="JBIVGG010000008">
    <property type="protein sequence ID" value="MFJ4081197.1"/>
    <property type="molecule type" value="Genomic_DNA"/>
</dbReference>
<dbReference type="PANTHER" id="PTHR30055:SF243">
    <property type="entry name" value="HTH-TYPE TRANSCRIPTIONAL REGULATOR RV1816"/>
    <property type="match status" value="1"/>
</dbReference>
<dbReference type="InterPro" id="IPR036271">
    <property type="entry name" value="Tet_transcr_reg_TetR-rel_C_sf"/>
</dbReference>
<dbReference type="SUPFAM" id="SSF46689">
    <property type="entry name" value="Homeodomain-like"/>
    <property type="match status" value="1"/>
</dbReference>
<feature type="DNA-binding region" description="H-T-H motif" evidence="4">
    <location>
        <begin position="38"/>
        <end position="57"/>
    </location>
</feature>
<dbReference type="Pfam" id="PF13305">
    <property type="entry name" value="TetR_C_33"/>
    <property type="match status" value="1"/>
</dbReference>
<evidence type="ECO:0000256" key="3">
    <source>
        <dbReference type="ARBA" id="ARBA00023163"/>
    </source>
</evidence>
<comment type="caution">
    <text evidence="6">The sequence shown here is derived from an EMBL/GenBank/DDBJ whole genome shotgun (WGS) entry which is preliminary data.</text>
</comment>
<dbReference type="InterPro" id="IPR050109">
    <property type="entry name" value="HTH-type_TetR-like_transc_reg"/>
</dbReference>
<dbReference type="RefSeq" id="WP_402073085.1">
    <property type="nucleotide sequence ID" value="NZ_JBIVGG010000008.1"/>
</dbReference>
<evidence type="ECO:0000256" key="2">
    <source>
        <dbReference type="ARBA" id="ARBA00023125"/>
    </source>
</evidence>
<feature type="domain" description="HTH tetR-type" evidence="5">
    <location>
        <begin position="15"/>
        <end position="75"/>
    </location>
</feature>
<sequence length="239" mass="26931">MDSRPTGGRRDRMREATVREIHQTARTLLVTKGSAAVTINAVAREMGMSGPSLYHYYASRDALVDAVTAEFFAELAEAMERDRDKHAGAPLGDRFLAACRAMRAWAVAYPAEFEWIFASPVGGAQHRPDSARHRAGLRFAHVFIDMIVEVWKARPFPVPDLNDLPEAMREQLRAYSRLIDGRLPAEAVHVYVTCWSRLYGLLCLEVLHQMDFVLTDMEPLFEQCLGELSDMLGFTQVTD</sequence>
<dbReference type="InterPro" id="IPR025996">
    <property type="entry name" value="MT1864/Rv1816-like_C"/>
</dbReference>
<dbReference type="Gene3D" id="1.10.357.10">
    <property type="entry name" value="Tetracycline Repressor, domain 2"/>
    <property type="match status" value="1"/>
</dbReference>
<gene>
    <name evidence="6" type="ORF">ACIP2Z_19815</name>
</gene>
<keyword evidence="3" id="KW-0804">Transcription</keyword>
<proteinExistence type="predicted"/>
<name>A0ABW8FGL2_9ACTN</name>
<dbReference type="Proteomes" id="UP001617511">
    <property type="component" value="Unassembled WGS sequence"/>
</dbReference>
<dbReference type="InterPro" id="IPR009057">
    <property type="entry name" value="Homeodomain-like_sf"/>
</dbReference>
<dbReference type="InterPro" id="IPR001647">
    <property type="entry name" value="HTH_TetR"/>
</dbReference>
<keyword evidence="1" id="KW-0805">Transcription regulation</keyword>
<dbReference type="Pfam" id="PF00440">
    <property type="entry name" value="TetR_N"/>
    <property type="match status" value="1"/>
</dbReference>
<reference evidence="6 7" key="1">
    <citation type="submission" date="2024-10" db="EMBL/GenBank/DDBJ databases">
        <title>The Natural Products Discovery Center: Release of the First 8490 Sequenced Strains for Exploring Actinobacteria Biosynthetic Diversity.</title>
        <authorList>
            <person name="Kalkreuter E."/>
            <person name="Kautsar S.A."/>
            <person name="Yang D."/>
            <person name="Bader C.D."/>
            <person name="Teijaro C.N."/>
            <person name="Fluegel L."/>
            <person name="Davis C.M."/>
            <person name="Simpson J.R."/>
            <person name="Lauterbach L."/>
            <person name="Steele A.D."/>
            <person name="Gui C."/>
            <person name="Meng S."/>
            <person name="Li G."/>
            <person name="Viehrig K."/>
            <person name="Ye F."/>
            <person name="Su P."/>
            <person name="Kiefer A.F."/>
            <person name="Nichols A."/>
            <person name="Cepeda A.J."/>
            <person name="Yan W."/>
            <person name="Fan B."/>
            <person name="Jiang Y."/>
            <person name="Adhikari A."/>
            <person name="Zheng C.-J."/>
            <person name="Schuster L."/>
            <person name="Cowan T.M."/>
            <person name="Smanski M.J."/>
            <person name="Chevrette M.G."/>
            <person name="De Carvalho L.P.S."/>
            <person name="Shen B."/>
        </authorList>
    </citation>
    <scope>NUCLEOTIDE SEQUENCE [LARGE SCALE GENOMIC DNA]</scope>
    <source>
        <strain evidence="6 7">NPDC089932</strain>
    </source>
</reference>
<evidence type="ECO:0000256" key="1">
    <source>
        <dbReference type="ARBA" id="ARBA00023015"/>
    </source>
</evidence>
<keyword evidence="7" id="KW-1185">Reference proteome</keyword>
<evidence type="ECO:0000313" key="7">
    <source>
        <dbReference type="Proteomes" id="UP001617511"/>
    </source>
</evidence>
<evidence type="ECO:0000259" key="5">
    <source>
        <dbReference type="PROSITE" id="PS50977"/>
    </source>
</evidence>
<dbReference type="PANTHER" id="PTHR30055">
    <property type="entry name" value="HTH-TYPE TRANSCRIPTIONAL REGULATOR RUTR"/>
    <property type="match status" value="1"/>
</dbReference>
<organism evidence="6 7">
    <name type="scientific">Streptomyces iakyrus</name>
    <dbReference type="NCBI Taxonomy" id="68219"/>
    <lineage>
        <taxon>Bacteria</taxon>
        <taxon>Bacillati</taxon>
        <taxon>Actinomycetota</taxon>
        <taxon>Actinomycetes</taxon>
        <taxon>Kitasatosporales</taxon>
        <taxon>Streptomycetaceae</taxon>
        <taxon>Streptomyces</taxon>
    </lineage>
</organism>
<evidence type="ECO:0000313" key="6">
    <source>
        <dbReference type="EMBL" id="MFJ4081197.1"/>
    </source>
</evidence>
<accession>A0ABW8FGL2</accession>
<evidence type="ECO:0000256" key="4">
    <source>
        <dbReference type="PROSITE-ProRule" id="PRU00335"/>
    </source>
</evidence>